<protein>
    <submittedName>
        <fullName evidence="9">RNA polymerase subunit sigma-24</fullName>
    </submittedName>
</protein>
<dbReference type="Pfam" id="PF04542">
    <property type="entry name" value="Sigma70_r2"/>
    <property type="match status" value="1"/>
</dbReference>
<dbReference type="EMBL" id="AP023354">
    <property type="protein sequence ID" value="BCJ31781.1"/>
    <property type="molecule type" value="Genomic_DNA"/>
</dbReference>
<feature type="region of interest" description="Disordered" evidence="5">
    <location>
        <begin position="78"/>
        <end position="101"/>
    </location>
</feature>
<evidence type="ECO:0000256" key="2">
    <source>
        <dbReference type="ARBA" id="ARBA00023015"/>
    </source>
</evidence>
<dbReference type="RefSeq" id="WP_030443937.1">
    <property type="nucleotide sequence ID" value="NZ_AP023354.1"/>
</dbReference>
<dbReference type="GO" id="GO:0016987">
    <property type="term" value="F:sigma factor activity"/>
    <property type="evidence" value="ECO:0007669"/>
    <property type="project" value="UniProtKB-KW"/>
</dbReference>
<dbReference type="InterPro" id="IPR046531">
    <property type="entry name" value="DUF6596"/>
</dbReference>
<evidence type="ECO:0000256" key="4">
    <source>
        <dbReference type="ARBA" id="ARBA00023163"/>
    </source>
</evidence>
<evidence type="ECO:0000256" key="5">
    <source>
        <dbReference type="SAM" id="MobiDB-lite"/>
    </source>
</evidence>
<dbReference type="OrthoDB" id="3206561at2"/>
<keyword evidence="4" id="KW-0804">Transcription</keyword>
<evidence type="ECO:0000313" key="9">
    <source>
        <dbReference type="EMBL" id="BCJ31781.1"/>
    </source>
</evidence>
<dbReference type="InterPro" id="IPR013249">
    <property type="entry name" value="RNA_pol_sigma70_r4_t2"/>
</dbReference>
<dbReference type="Pfam" id="PF20239">
    <property type="entry name" value="DUF6596"/>
    <property type="match status" value="1"/>
</dbReference>
<name>A0A810LC04_9ACTN</name>
<dbReference type="PANTHER" id="PTHR47756">
    <property type="entry name" value="BLL6612 PROTEIN-RELATED"/>
    <property type="match status" value="1"/>
</dbReference>
<dbReference type="SUPFAM" id="SSF88946">
    <property type="entry name" value="Sigma2 domain of RNA polymerase sigma factors"/>
    <property type="match status" value="1"/>
</dbReference>
<keyword evidence="2" id="KW-0805">Transcription regulation</keyword>
<organism evidence="9 10">
    <name type="scientific">Actinocatenispora sera</name>
    <dbReference type="NCBI Taxonomy" id="390989"/>
    <lineage>
        <taxon>Bacteria</taxon>
        <taxon>Bacillati</taxon>
        <taxon>Actinomycetota</taxon>
        <taxon>Actinomycetes</taxon>
        <taxon>Micromonosporales</taxon>
        <taxon>Micromonosporaceae</taxon>
        <taxon>Actinocatenispora</taxon>
    </lineage>
</organism>
<dbReference type="NCBIfam" id="TIGR02937">
    <property type="entry name" value="sigma70-ECF"/>
    <property type="match status" value="1"/>
</dbReference>
<sequence length="414" mass="45243">MTDRAVEEAITRAHREEWARVVGRLARRFGDLDIAEEATAEAFVAAVERWPRDGVPPNPGGWLVTTATRKAIDRIRRESQRDARHQAARMLSDDTPPDPTGPVQDDRLRLVFTCCHPALGVQARVALTLRLLGGLTVAEIAHAYLVRESTIAQRITRAKAKISAAHIPYRVPSADDIRERLAGVLAVVFLVFNEGYLASGGDDPVRVDLTDEAIRLGRLLRTLLPDDGEVTGLLALMLLIDARRRARLSRTGELVTLDEQDRGAWDRALLAEGHALVRERIAAVAAGGEPAGRYQLLAAINAVHTAAPSARDTEWSQIVALYDRLAMLDPAPIVRLNRAVAVAEVDGPSVALAEVDRLTAALDGYHAFHATRADLLRRLGRSGESRAAYDRAIALAGNPAERTYLTRRRDQLAG</sequence>
<keyword evidence="3" id="KW-0731">Sigma factor</keyword>
<evidence type="ECO:0000259" key="8">
    <source>
        <dbReference type="Pfam" id="PF20239"/>
    </source>
</evidence>
<feature type="domain" description="DUF6596" evidence="8">
    <location>
        <begin position="180"/>
        <end position="279"/>
    </location>
</feature>
<evidence type="ECO:0000256" key="3">
    <source>
        <dbReference type="ARBA" id="ARBA00023082"/>
    </source>
</evidence>
<dbReference type="InterPro" id="IPR036388">
    <property type="entry name" value="WH-like_DNA-bd_sf"/>
</dbReference>
<dbReference type="SUPFAM" id="SSF88659">
    <property type="entry name" value="Sigma3 and sigma4 domains of RNA polymerase sigma factors"/>
    <property type="match status" value="1"/>
</dbReference>
<dbReference type="Proteomes" id="UP000680750">
    <property type="component" value="Chromosome"/>
</dbReference>
<dbReference type="InterPro" id="IPR013324">
    <property type="entry name" value="RNA_pol_sigma_r3/r4-like"/>
</dbReference>
<dbReference type="PANTHER" id="PTHR47756:SF2">
    <property type="entry name" value="BLL6612 PROTEIN"/>
    <property type="match status" value="1"/>
</dbReference>
<reference evidence="9" key="1">
    <citation type="submission" date="2020-08" db="EMBL/GenBank/DDBJ databases">
        <title>Whole genome shotgun sequence of Actinocatenispora sera NBRC 101916.</title>
        <authorList>
            <person name="Komaki H."/>
            <person name="Tamura T."/>
        </authorList>
    </citation>
    <scope>NUCLEOTIDE SEQUENCE</scope>
    <source>
        <strain evidence="9">NBRC 101916</strain>
    </source>
</reference>
<dbReference type="KEGG" id="aser:Asera_58890"/>
<evidence type="ECO:0000256" key="1">
    <source>
        <dbReference type="ARBA" id="ARBA00010641"/>
    </source>
</evidence>
<dbReference type="InterPro" id="IPR011990">
    <property type="entry name" value="TPR-like_helical_dom_sf"/>
</dbReference>
<dbReference type="GO" id="GO:0006352">
    <property type="term" value="P:DNA-templated transcription initiation"/>
    <property type="evidence" value="ECO:0007669"/>
    <property type="project" value="InterPro"/>
</dbReference>
<keyword evidence="10" id="KW-1185">Reference proteome</keyword>
<dbReference type="Pfam" id="PF08281">
    <property type="entry name" value="Sigma70_r4_2"/>
    <property type="match status" value="1"/>
</dbReference>
<feature type="domain" description="RNA polymerase sigma-70 region 2" evidence="6">
    <location>
        <begin position="20"/>
        <end position="79"/>
    </location>
</feature>
<dbReference type="InterPro" id="IPR007627">
    <property type="entry name" value="RNA_pol_sigma70_r2"/>
</dbReference>
<evidence type="ECO:0000259" key="6">
    <source>
        <dbReference type="Pfam" id="PF04542"/>
    </source>
</evidence>
<evidence type="ECO:0000313" key="10">
    <source>
        <dbReference type="Proteomes" id="UP000680750"/>
    </source>
</evidence>
<dbReference type="GO" id="GO:0003677">
    <property type="term" value="F:DNA binding"/>
    <property type="evidence" value="ECO:0007669"/>
    <property type="project" value="InterPro"/>
</dbReference>
<dbReference type="SUPFAM" id="SSF48452">
    <property type="entry name" value="TPR-like"/>
    <property type="match status" value="1"/>
</dbReference>
<dbReference type="InterPro" id="IPR013325">
    <property type="entry name" value="RNA_pol_sigma_r2"/>
</dbReference>
<feature type="domain" description="RNA polymerase sigma factor 70 region 4 type 2" evidence="7">
    <location>
        <begin position="112"/>
        <end position="162"/>
    </location>
</feature>
<dbReference type="InterPro" id="IPR014284">
    <property type="entry name" value="RNA_pol_sigma-70_dom"/>
</dbReference>
<dbReference type="Gene3D" id="1.10.10.10">
    <property type="entry name" value="Winged helix-like DNA-binding domain superfamily/Winged helix DNA-binding domain"/>
    <property type="match status" value="1"/>
</dbReference>
<evidence type="ECO:0000259" key="7">
    <source>
        <dbReference type="Pfam" id="PF08281"/>
    </source>
</evidence>
<proteinExistence type="inferred from homology"/>
<dbReference type="AlphaFoldDB" id="A0A810LC04"/>
<accession>A0A810LC04</accession>
<dbReference type="Gene3D" id="1.10.1740.10">
    <property type="match status" value="1"/>
</dbReference>
<comment type="similarity">
    <text evidence="1">Belongs to the sigma-70 factor family. ECF subfamily.</text>
</comment>
<gene>
    <name evidence="9" type="primary">rpoE_22</name>
    <name evidence="9" type="ORF">Asera_58890</name>
</gene>